<proteinExistence type="predicted"/>
<accession>A0A6G1F8J8</accession>
<evidence type="ECO:0000256" key="1">
    <source>
        <dbReference type="SAM" id="MobiDB-lite"/>
    </source>
</evidence>
<keyword evidence="3" id="KW-1185">Reference proteome</keyword>
<dbReference type="OrthoDB" id="1921976at2759"/>
<evidence type="ECO:0000313" key="2">
    <source>
        <dbReference type="EMBL" id="KAF0933246.1"/>
    </source>
</evidence>
<dbReference type="EMBL" id="SPHZ02000001">
    <property type="protein sequence ID" value="KAF0933246.1"/>
    <property type="molecule type" value="Genomic_DNA"/>
</dbReference>
<protein>
    <submittedName>
        <fullName evidence="2">Uncharacterized protein</fullName>
    </submittedName>
</protein>
<dbReference type="Proteomes" id="UP000479710">
    <property type="component" value="Unassembled WGS sequence"/>
</dbReference>
<organism evidence="2 3">
    <name type="scientific">Oryza meyeriana var. granulata</name>
    <dbReference type="NCBI Taxonomy" id="110450"/>
    <lineage>
        <taxon>Eukaryota</taxon>
        <taxon>Viridiplantae</taxon>
        <taxon>Streptophyta</taxon>
        <taxon>Embryophyta</taxon>
        <taxon>Tracheophyta</taxon>
        <taxon>Spermatophyta</taxon>
        <taxon>Magnoliopsida</taxon>
        <taxon>Liliopsida</taxon>
        <taxon>Poales</taxon>
        <taxon>Poaceae</taxon>
        <taxon>BOP clade</taxon>
        <taxon>Oryzoideae</taxon>
        <taxon>Oryzeae</taxon>
        <taxon>Oryzinae</taxon>
        <taxon>Oryza</taxon>
        <taxon>Oryza meyeriana</taxon>
    </lineage>
</organism>
<gene>
    <name evidence="2" type="ORF">E2562_017043</name>
</gene>
<dbReference type="AlphaFoldDB" id="A0A6G1F8J8"/>
<evidence type="ECO:0000313" key="3">
    <source>
        <dbReference type="Proteomes" id="UP000479710"/>
    </source>
</evidence>
<feature type="region of interest" description="Disordered" evidence="1">
    <location>
        <begin position="1"/>
        <end position="31"/>
    </location>
</feature>
<reference evidence="2 3" key="1">
    <citation type="submission" date="2019-11" db="EMBL/GenBank/DDBJ databases">
        <title>Whole genome sequence of Oryza granulata.</title>
        <authorList>
            <person name="Li W."/>
        </authorList>
    </citation>
    <scope>NUCLEOTIDE SEQUENCE [LARGE SCALE GENOMIC DNA]</scope>
    <source>
        <strain evidence="3">cv. Menghai</strain>
        <tissue evidence="2">Leaf</tissue>
    </source>
</reference>
<name>A0A6G1F8J8_9ORYZ</name>
<sequence length="84" mass="9736">MPPLTRSKPSATILSCSAKTHQRDVPENAAKMQNDTYRGGVGALTEFEEHRQEFLNRELLSRYENQDSLIIEERVAKKVPHWHF</sequence>
<feature type="compositionally biased region" description="Polar residues" evidence="1">
    <location>
        <begin position="7"/>
        <end position="19"/>
    </location>
</feature>
<comment type="caution">
    <text evidence="2">The sequence shown here is derived from an EMBL/GenBank/DDBJ whole genome shotgun (WGS) entry which is preliminary data.</text>
</comment>